<comment type="catalytic activity">
    <reaction evidence="8 9">
        <text>tRNA(Leu) + L-leucine + ATP = L-leucyl-tRNA(Leu) + AMP + diphosphate</text>
        <dbReference type="Rhea" id="RHEA:11688"/>
        <dbReference type="Rhea" id="RHEA-COMP:9613"/>
        <dbReference type="Rhea" id="RHEA-COMP:9622"/>
        <dbReference type="ChEBI" id="CHEBI:30616"/>
        <dbReference type="ChEBI" id="CHEBI:33019"/>
        <dbReference type="ChEBI" id="CHEBI:57427"/>
        <dbReference type="ChEBI" id="CHEBI:78442"/>
        <dbReference type="ChEBI" id="CHEBI:78494"/>
        <dbReference type="ChEBI" id="CHEBI:456215"/>
        <dbReference type="EC" id="6.1.1.4"/>
    </reaction>
</comment>
<evidence type="ECO:0000256" key="4">
    <source>
        <dbReference type="ARBA" id="ARBA00022741"/>
    </source>
</evidence>
<name>A0A160F6P2_9BACL</name>
<evidence type="ECO:0000259" key="14">
    <source>
        <dbReference type="Pfam" id="PF13603"/>
    </source>
</evidence>
<dbReference type="Pfam" id="PF08264">
    <property type="entry name" value="Anticodon_1"/>
    <property type="match status" value="1"/>
</dbReference>
<dbReference type="GO" id="GO:0004823">
    <property type="term" value="F:leucine-tRNA ligase activity"/>
    <property type="evidence" value="ECO:0007669"/>
    <property type="project" value="UniProtKB-UniRule"/>
</dbReference>
<dbReference type="Gene3D" id="1.10.730.10">
    <property type="entry name" value="Isoleucyl-tRNA Synthetase, Domain 1"/>
    <property type="match status" value="1"/>
</dbReference>
<dbReference type="PANTHER" id="PTHR43740:SF2">
    <property type="entry name" value="LEUCINE--TRNA LIGASE, MITOCHONDRIAL"/>
    <property type="match status" value="1"/>
</dbReference>
<feature type="short sequence motif" description="'KMSKS' region" evidence="9">
    <location>
        <begin position="576"/>
        <end position="580"/>
    </location>
</feature>
<dbReference type="Pfam" id="PF00133">
    <property type="entry name" value="tRNA-synt_1"/>
    <property type="match status" value="1"/>
</dbReference>
<dbReference type="Gene3D" id="3.40.50.620">
    <property type="entry name" value="HUPs"/>
    <property type="match status" value="2"/>
</dbReference>
<evidence type="ECO:0000256" key="1">
    <source>
        <dbReference type="ARBA" id="ARBA00005594"/>
    </source>
</evidence>
<gene>
    <name evidence="9 15" type="primary">leuS</name>
    <name evidence="15" type="ORF">GFC30_3133</name>
</gene>
<dbReference type="GO" id="GO:0002161">
    <property type="term" value="F:aminoacyl-tRNA deacylase activity"/>
    <property type="evidence" value="ECO:0007669"/>
    <property type="project" value="InterPro"/>
</dbReference>
<dbReference type="PATRIC" id="fig|294699.3.peg.3237"/>
<comment type="subcellular location">
    <subcellularLocation>
        <location evidence="9">Cytoplasm</location>
    </subcellularLocation>
</comment>
<keyword evidence="15" id="KW-0614">Plasmid</keyword>
<dbReference type="EC" id="6.1.1.4" evidence="9"/>
<keyword evidence="7 9" id="KW-0030">Aminoacyl-tRNA synthetase</keyword>
<dbReference type="SUPFAM" id="SSF47323">
    <property type="entry name" value="Anticodon-binding domain of a subclass of class I aminoacyl-tRNA synthetases"/>
    <property type="match status" value="1"/>
</dbReference>
<evidence type="ECO:0000313" key="15">
    <source>
        <dbReference type="EMBL" id="ANB62268.1"/>
    </source>
</evidence>
<feature type="domain" description="Methionyl/Valyl/Leucyl/Isoleucyl-tRNA synthetase anticodon-binding" evidence="12">
    <location>
        <begin position="656"/>
        <end position="767"/>
    </location>
</feature>
<dbReference type="Gene3D" id="3.10.20.590">
    <property type="match status" value="1"/>
</dbReference>
<dbReference type="GO" id="GO:0005524">
    <property type="term" value="F:ATP binding"/>
    <property type="evidence" value="ECO:0007669"/>
    <property type="project" value="UniProtKB-UniRule"/>
</dbReference>
<dbReference type="FunFam" id="3.90.740.10:FF:000017">
    <property type="entry name" value="Leucine--tRNA ligase"/>
    <property type="match status" value="1"/>
</dbReference>
<evidence type="ECO:0000256" key="10">
    <source>
        <dbReference type="RuleBase" id="RU363035"/>
    </source>
</evidence>
<dbReference type="FunFam" id="1.10.730.10:FF:000011">
    <property type="entry name" value="Leucine--tRNA ligase chloroplastic/mitochondrial"/>
    <property type="match status" value="1"/>
</dbReference>
<reference evidence="15 16" key="1">
    <citation type="journal article" date="2006" name="Syst. Appl. Microbiol.">
        <title>Anoxybacillus amylolyticus sp. nov., a thermophilic amylase producing bacterium isolated from Mount Rittmann (Antarctica).</title>
        <authorList>
            <person name="Poli A."/>
            <person name="Esposito E."/>
            <person name="Lama L."/>
            <person name="Orlando P."/>
            <person name="Nicolaus G."/>
            <person name="de Appolonia F."/>
            <person name="Gambacorta A."/>
            <person name="Nicolaus B."/>
        </authorList>
    </citation>
    <scope>NUCLEOTIDE SEQUENCE [LARGE SCALE GENOMIC DNA]</scope>
    <source>
        <strain evidence="15 16">DSM 15939</strain>
        <plasmid evidence="16">Plasmid pdsm15939_1</plasmid>
    </source>
</reference>
<keyword evidence="6 9" id="KW-0648">Protein biosynthesis</keyword>
<dbReference type="SUPFAM" id="SSF52374">
    <property type="entry name" value="Nucleotidylyl transferase"/>
    <property type="match status" value="1"/>
</dbReference>
<dbReference type="InterPro" id="IPR013155">
    <property type="entry name" value="M/V/L/I-tRNA-synth_anticd-bd"/>
</dbReference>
<dbReference type="Pfam" id="PF09334">
    <property type="entry name" value="tRNA-synt_1g"/>
    <property type="match status" value="1"/>
</dbReference>
<dbReference type="OrthoDB" id="9810365at2"/>
<keyword evidence="4 9" id="KW-0547">Nucleotide-binding</keyword>
<dbReference type="HAMAP" id="MF_00049_B">
    <property type="entry name" value="Leu_tRNA_synth_B"/>
    <property type="match status" value="1"/>
</dbReference>
<feature type="domain" description="Leucyl-tRNA synthetase editing" evidence="14">
    <location>
        <begin position="219"/>
        <end position="399"/>
    </location>
</feature>
<dbReference type="GO" id="GO:0006429">
    <property type="term" value="P:leucyl-tRNA aminoacylation"/>
    <property type="evidence" value="ECO:0007669"/>
    <property type="project" value="UniProtKB-UniRule"/>
</dbReference>
<feature type="binding site" evidence="9">
    <location>
        <position position="579"/>
    </location>
    <ligand>
        <name>ATP</name>
        <dbReference type="ChEBI" id="CHEBI:30616"/>
    </ligand>
</feature>
<dbReference type="EMBL" id="CP015439">
    <property type="protein sequence ID" value="ANB62268.1"/>
    <property type="molecule type" value="Genomic_DNA"/>
</dbReference>
<dbReference type="SUPFAM" id="SSF50677">
    <property type="entry name" value="ValRS/IleRS/LeuRS editing domain"/>
    <property type="match status" value="1"/>
</dbReference>
<proteinExistence type="inferred from homology"/>
<dbReference type="FunFam" id="3.40.50.620:FF:000056">
    <property type="entry name" value="Leucine--tRNA ligase"/>
    <property type="match status" value="1"/>
</dbReference>
<comment type="similarity">
    <text evidence="1 9 10">Belongs to the class-I aminoacyl-tRNA synthetase family.</text>
</comment>
<evidence type="ECO:0000256" key="8">
    <source>
        <dbReference type="ARBA" id="ARBA00047469"/>
    </source>
</evidence>
<geneLocation type="plasmid" evidence="16">
    <name>pdsm15939_1</name>
</geneLocation>
<evidence type="ECO:0000313" key="16">
    <source>
        <dbReference type="Proteomes" id="UP000076865"/>
    </source>
</evidence>
<evidence type="ECO:0000256" key="7">
    <source>
        <dbReference type="ARBA" id="ARBA00023146"/>
    </source>
</evidence>
<dbReference type="GO" id="GO:0005829">
    <property type="term" value="C:cytosol"/>
    <property type="evidence" value="ECO:0007669"/>
    <property type="project" value="TreeGrafter"/>
</dbReference>
<evidence type="ECO:0000259" key="11">
    <source>
        <dbReference type="Pfam" id="PF00133"/>
    </source>
</evidence>
<dbReference type="NCBIfam" id="TIGR00396">
    <property type="entry name" value="leuS_bact"/>
    <property type="match status" value="1"/>
</dbReference>
<dbReference type="Proteomes" id="UP000076865">
    <property type="component" value="Plasmid pDSM15939_1"/>
</dbReference>
<evidence type="ECO:0000256" key="3">
    <source>
        <dbReference type="ARBA" id="ARBA00022598"/>
    </source>
</evidence>
<dbReference type="InterPro" id="IPR025709">
    <property type="entry name" value="Leu_tRNA-synth_edit"/>
</dbReference>
<dbReference type="InterPro" id="IPR001412">
    <property type="entry name" value="aa-tRNA-synth_I_CS"/>
</dbReference>
<dbReference type="InterPro" id="IPR015413">
    <property type="entry name" value="Methionyl/Leucyl_tRNA_Synth"/>
</dbReference>
<evidence type="ECO:0000256" key="5">
    <source>
        <dbReference type="ARBA" id="ARBA00022840"/>
    </source>
</evidence>
<evidence type="ECO:0000256" key="6">
    <source>
        <dbReference type="ARBA" id="ARBA00022917"/>
    </source>
</evidence>
<dbReference type="CDD" id="cd07958">
    <property type="entry name" value="Anticodon_Ia_Leu_BEm"/>
    <property type="match status" value="1"/>
</dbReference>
<evidence type="ECO:0000259" key="12">
    <source>
        <dbReference type="Pfam" id="PF08264"/>
    </source>
</evidence>
<dbReference type="InterPro" id="IPR009008">
    <property type="entry name" value="Val/Leu/Ile-tRNA-synth_edit"/>
</dbReference>
<evidence type="ECO:0000256" key="9">
    <source>
        <dbReference type="HAMAP-Rule" id="MF_00049"/>
    </source>
</evidence>
<dbReference type="PANTHER" id="PTHR43740">
    <property type="entry name" value="LEUCYL-TRNA SYNTHETASE"/>
    <property type="match status" value="1"/>
</dbReference>
<feature type="domain" description="Aminoacyl-tRNA synthetase class Ia" evidence="11">
    <location>
        <begin position="411"/>
        <end position="604"/>
    </location>
</feature>
<dbReference type="RefSeq" id="WP_066327772.1">
    <property type="nucleotide sequence ID" value="NZ_CP015439.1"/>
</dbReference>
<protein>
    <recommendedName>
        <fullName evidence="9">Leucine--tRNA ligase</fullName>
        <ecNumber evidence="9">6.1.1.4</ecNumber>
    </recommendedName>
    <alternativeName>
        <fullName evidence="9">Leucyl-tRNA synthetase</fullName>
        <shortName evidence="9">LeuRS</shortName>
    </alternativeName>
</protein>
<keyword evidence="3 9" id="KW-0436">Ligase</keyword>
<dbReference type="KEGG" id="aamy:GFC30_3133"/>
<sequence length="805" mass="92470">MSFNHREIEKKWQKYWEENKTFKTTEEEGKRKFYALDMFPYPSGAGLHVGHPEGYTATDILARMKRMQGYNVLHPMGWDAFGLPAEQYALDTGNDPAEFTEKNINNFRRQIKSLGFSYDWDREVNTTDPNYYKWTQWIFLKLYEKGLAYMDEVPVNWCPALGTVLANEEVIDGKSERGGHPVIRKPMKQWMLRITAYADRLLEDLEELDWPESIKEMQRNWIGRSEGAHIHFSIDGHDEMFTVFTTRPDTLFGATYAVLAPEHPLVEKITTPEQKEAVEAYLQQIQSKTDLERTDLAKEKTGVFTGAYAINPANGEKLPIWIADYVLMSYGTGAIMAVPAHDERDYEFAKKFNLPIKQVVAGGEVSKEPYTGDGEHINSDFLNGLNKEEATKKMIEWLEKNGKGEKKVSYRLRDWLFSRQRYWGEPIPIIHWEDGTMTPVPEEELPLVLPKTDEIKPSGTGESPLANIEEWVNVVDPKTGKKGRRETNTMPQWAGSCWYYLRYIDPHNSEQLADPEKLKKWLPVDIYIGGAEHAVLHLLYARFWHKFLYDIGVVPTKEPFQKLFNQGMILGENNEKMSKSKGNVVNPDDIIESHGADTLRLYEMFMGPLEASIAWSTKGLDGARRFLDRVWRLFVEENGELNPKIVSEPETDTLERIYHQTVKKVTEDYEAIRFNTAISQLMVFINEAYKAPVLPKAYVEGFVKLLSPVCPHIAEELWEKLGHMNSIAYEAWPAYDEAKLVEDEVEIVVQVNGKVRAKLNVPADASKEQLEQIAMEDEKIKEQIEGKTVRKVIAVPGKLVNIVAN</sequence>
<dbReference type="PROSITE" id="PS00178">
    <property type="entry name" value="AA_TRNA_LIGASE_I"/>
    <property type="match status" value="1"/>
</dbReference>
<keyword evidence="5 9" id="KW-0067">ATP-binding</keyword>
<comment type="caution">
    <text evidence="9">Lacks conserved residue(s) required for the propagation of feature annotation.</text>
</comment>
<evidence type="ECO:0000259" key="13">
    <source>
        <dbReference type="Pfam" id="PF09334"/>
    </source>
</evidence>
<dbReference type="InterPro" id="IPR009080">
    <property type="entry name" value="tRNAsynth_Ia_anticodon-bd"/>
</dbReference>
<dbReference type="InterPro" id="IPR002300">
    <property type="entry name" value="aa-tRNA-synth_Ia"/>
</dbReference>
<dbReference type="AlphaFoldDB" id="A0A160F6P2"/>
<dbReference type="FunFam" id="3.10.20.590:FF:000001">
    <property type="entry name" value="Leucine--tRNA ligase"/>
    <property type="match status" value="1"/>
</dbReference>
<dbReference type="InterPro" id="IPR014729">
    <property type="entry name" value="Rossmann-like_a/b/a_fold"/>
</dbReference>
<keyword evidence="16" id="KW-1185">Reference proteome</keyword>
<dbReference type="PRINTS" id="PR00985">
    <property type="entry name" value="TRNASYNTHLEU"/>
</dbReference>
<dbReference type="CDD" id="cd00812">
    <property type="entry name" value="LeuRS_core"/>
    <property type="match status" value="1"/>
</dbReference>
<feature type="domain" description="Methionyl/Leucyl tRNA synthetase" evidence="13">
    <location>
        <begin position="39"/>
        <end position="170"/>
    </location>
</feature>
<dbReference type="InterPro" id="IPR002302">
    <property type="entry name" value="Leu-tRNA-ligase"/>
</dbReference>
<dbReference type="Pfam" id="PF13603">
    <property type="entry name" value="tRNA-synt_1_2"/>
    <property type="match status" value="1"/>
</dbReference>
<dbReference type="FunFam" id="3.40.50.620:FF:000077">
    <property type="entry name" value="Leucine--tRNA ligase"/>
    <property type="match status" value="1"/>
</dbReference>
<evidence type="ECO:0000256" key="2">
    <source>
        <dbReference type="ARBA" id="ARBA00022490"/>
    </source>
</evidence>
<dbReference type="FunFam" id="1.10.730.10:FF:000012">
    <property type="entry name" value="Leucine--tRNA ligase"/>
    <property type="match status" value="1"/>
</dbReference>
<keyword evidence="2 9" id="KW-0963">Cytoplasm</keyword>
<accession>A0A160F6P2</accession>
<organism evidence="15 16">
    <name type="scientific">Anoxybacteroides amylolyticum</name>
    <dbReference type="NCBI Taxonomy" id="294699"/>
    <lineage>
        <taxon>Bacteria</taxon>
        <taxon>Bacillati</taxon>
        <taxon>Bacillota</taxon>
        <taxon>Bacilli</taxon>
        <taxon>Bacillales</taxon>
        <taxon>Anoxybacillaceae</taxon>
        <taxon>Anoxybacteroides</taxon>
    </lineage>
</organism>